<gene>
    <name evidence="2" type="ORF">FHS87_002982</name>
</gene>
<dbReference type="Gene3D" id="1.10.10.10">
    <property type="entry name" value="Winged helix-like DNA-binding domain superfamily/Winged helix DNA-binding domain"/>
    <property type="match status" value="1"/>
</dbReference>
<dbReference type="SUPFAM" id="SSF46785">
    <property type="entry name" value="Winged helix' DNA-binding domain"/>
    <property type="match status" value="1"/>
</dbReference>
<dbReference type="InterPro" id="IPR036388">
    <property type="entry name" value="WH-like_DNA-bd_sf"/>
</dbReference>
<dbReference type="AlphaFoldDB" id="A0A840Y844"/>
<evidence type="ECO:0000313" key="2">
    <source>
        <dbReference type="EMBL" id="MBB5694929.1"/>
    </source>
</evidence>
<dbReference type="CDD" id="cd00090">
    <property type="entry name" value="HTH_ARSR"/>
    <property type="match status" value="1"/>
</dbReference>
<sequence>MSKALPHPDPEAIDLSAVLDALRDPIRRAIVLTVAEGGEKRCSSFLHCTTKTNLSYHLARLREAGVVRVRVEGPARIVSLRRTELDARFPGLLDAVLRGARQAPAPARLAETA</sequence>
<evidence type="ECO:0000259" key="1">
    <source>
        <dbReference type="SMART" id="SM00418"/>
    </source>
</evidence>
<proteinExistence type="predicted"/>
<dbReference type="EMBL" id="JACIJD010000013">
    <property type="protein sequence ID" value="MBB5694929.1"/>
    <property type="molecule type" value="Genomic_DNA"/>
</dbReference>
<dbReference type="RefSeq" id="WP_184519860.1">
    <property type="nucleotide sequence ID" value="NZ_JACIJD010000013.1"/>
</dbReference>
<dbReference type="InterPro" id="IPR001845">
    <property type="entry name" value="HTH_ArsR_DNA-bd_dom"/>
</dbReference>
<protein>
    <submittedName>
        <fullName evidence="2">DNA-binding transcriptional ArsR family regulator</fullName>
    </submittedName>
</protein>
<dbReference type="Pfam" id="PF12840">
    <property type="entry name" value="HTH_20"/>
    <property type="match status" value="1"/>
</dbReference>
<keyword evidence="2" id="KW-0238">DNA-binding</keyword>
<organism evidence="2 3">
    <name type="scientific">Muricoccus pecuniae</name>
    <dbReference type="NCBI Taxonomy" id="693023"/>
    <lineage>
        <taxon>Bacteria</taxon>
        <taxon>Pseudomonadati</taxon>
        <taxon>Pseudomonadota</taxon>
        <taxon>Alphaproteobacteria</taxon>
        <taxon>Acetobacterales</taxon>
        <taxon>Roseomonadaceae</taxon>
        <taxon>Muricoccus</taxon>
    </lineage>
</organism>
<name>A0A840Y844_9PROT</name>
<dbReference type="Proteomes" id="UP000580654">
    <property type="component" value="Unassembled WGS sequence"/>
</dbReference>
<reference evidence="2 3" key="1">
    <citation type="submission" date="2020-08" db="EMBL/GenBank/DDBJ databases">
        <title>Genomic Encyclopedia of Type Strains, Phase IV (KMG-IV): sequencing the most valuable type-strain genomes for metagenomic binning, comparative biology and taxonomic classification.</title>
        <authorList>
            <person name="Goeker M."/>
        </authorList>
    </citation>
    <scope>NUCLEOTIDE SEQUENCE [LARGE SCALE GENOMIC DNA]</scope>
    <source>
        <strain evidence="2 3">DSM 25622</strain>
    </source>
</reference>
<evidence type="ECO:0000313" key="3">
    <source>
        <dbReference type="Proteomes" id="UP000580654"/>
    </source>
</evidence>
<dbReference type="GO" id="GO:0003700">
    <property type="term" value="F:DNA-binding transcription factor activity"/>
    <property type="evidence" value="ECO:0007669"/>
    <property type="project" value="InterPro"/>
</dbReference>
<dbReference type="GO" id="GO:0003677">
    <property type="term" value="F:DNA binding"/>
    <property type="evidence" value="ECO:0007669"/>
    <property type="project" value="UniProtKB-KW"/>
</dbReference>
<comment type="caution">
    <text evidence="2">The sequence shown here is derived from an EMBL/GenBank/DDBJ whole genome shotgun (WGS) entry which is preliminary data.</text>
</comment>
<dbReference type="PRINTS" id="PR00778">
    <property type="entry name" value="HTHARSR"/>
</dbReference>
<dbReference type="InterPro" id="IPR011991">
    <property type="entry name" value="ArsR-like_HTH"/>
</dbReference>
<accession>A0A840Y844</accession>
<dbReference type="InterPro" id="IPR036390">
    <property type="entry name" value="WH_DNA-bd_sf"/>
</dbReference>
<dbReference type="SMART" id="SM00418">
    <property type="entry name" value="HTH_ARSR"/>
    <property type="match status" value="1"/>
</dbReference>
<keyword evidence="3" id="KW-1185">Reference proteome</keyword>
<feature type="domain" description="HTH arsR-type" evidence="1">
    <location>
        <begin position="17"/>
        <end position="94"/>
    </location>
</feature>